<dbReference type="Proteomes" id="UP000013827">
    <property type="component" value="Unassembled WGS sequence"/>
</dbReference>
<protein>
    <recommendedName>
        <fullName evidence="4">Apple domain-containing protein</fullName>
    </recommendedName>
</protein>
<dbReference type="HOGENOM" id="CLU_1498977_0_0_1"/>
<dbReference type="Gene3D" id="3.50.4.10">
    <property type="entry name" value="Hepatocyte Growth Factor"/>
    <property type="match status" value="1"/>
</dbReference>
<keyword evidence="1" id="KW-0732">Signal</keyword>
<organism evidence="2 3">
    <name type="scientific">Emiliania huxleyi (strain CCMP1516)</name>
    <dbReference type="NCBI Taxonomy" id="280463"/>
    <lineage>
        <taxon>Eukaryota</taxon>
        <taxon>Haptista</taxon>
        <taxon>Haptophyta</taxon>
        <taxon>Prymnesiophyceae</taxon>
        <taxon>Isochrysidales</taxon>
        <taxon>Noelaerhabdaceae</taxon>
        <taxon>Emiliania</taxon>
    </lineage>
</organism>
<reference evidence="3" key="1">
    <citation type="journal article" date="2013" name="Nature">
        <title>Pan genome of the phytoplankton Emiliania underpins its global distribution.</title>
        <authorList>
            <person name="Read B.A."/>
            <person name="Kegel J."/>
            <person name="Klute M.J."/>
            <person name="Kuo A."/>
            <person name="Lefebvre S.C."/>
            <person name="Maumus F."/>
            <person name="Mayer C."/>
            <person name="Miller J."/>
            <person name="Monier A."/>
            <person name="Salamov A."/>
            <person name="Young J."/>
            <person name="Aguilar M."/>
            <person name="Claverie J.M."/>
            <person name="Frickenhaus S."/>
            <person name="Gonzalez K."/>
            <person name="Herman E.K."/>
            <person name="Lin Y.C."/>
            <person name="Napier J."/>
            <person name="Ogata H."/>
            <person name="Sarno A.F."/>
            <person name="Shmutz J."/>
            <person name="Schroeder D."/>
            <person name="de Vargas C."/>
            <person name="Verret F."/>
            <person name="von Dassow P."/>
            <person name="Valentin K."/>
            <person name="Van de Peer Y."/>
            <person name="Wheeler G."/>
            <person name="Dacks J.B."/>
            <person name="Delwiche C.F."/>
            <person name="Dyhrman S.T."/>
            <person name="Glockner G."/>
            <person name="John U."/>
            <person name="Richards T."/>
            <person name="Worden A.Z."/>
            <person name="Zhang X."/>
            <person name="Grigoriev I.V."/>
            <person name="Allen A.E."/>
            <person name="Bidle K."/>
            <person name="Borodovsky M."/>
            <person name="Bowler C."/>
            <person name="Brownlee C."/>
            <person name="Cock J.M."/>
            <person name="Elias M."/>
            <person name="Gladyshev V.N."/>
            <person name="Groth M."/>
            <person name="Guda C."/>
            <person name="Hadaegh A."/>
            <person name="Iglesias-Rodriguez M.D."/>
            <person name="Jenkins J."/>
            <person name="Jones B.M."/>
            <person name="Lawson T."/>
            <person name="Leese F."/>
            <person name="Lindquist E."/>
            <person name="Lobanov A."/>
            <person name="Lomsadze A."/>
            <person name="Malik S.B."/>
            <person name="Marsh M.E."/>
            <person name="Mackinder L."/>
            <person name="Mock T."/>
            <person name="Mueller-Roeber B."/>
            <person name="Pagarete A."/>
            <person name="Parker M."/>
            <person name="Probert I."/>
            <person name="Quesneville H."/>
            <person name="Raines C."/>
            <person name="Rensing S.A."/>
            <person name="Riano-Pachon D.M."/>
            <person name="Richier S."/>
            <person name="Rokitta S."/>
            <person name="Shiraiwa Y."/>
            <person name="Soanes D.M."/>
            <person name="van der Giezen M."/>
            <person name="Wahlund T.M."/>
            <person name="Williams B."/>
            <person name="Wilson W."/>
            <person name="Wolfe G."/>
            <person name="Wurch L.L."/>
        </authorList>
    </citation>
    <scope>NUCLEOTIDE SEQUENCE</scope>
</reference>
<dbReference type="PANTHER" id="PTHR33344">
    <property type="entry name" value="OS02G0761600 PROTEIN"/>
    <property type="match status" value="1"/>
</dbReference>
<sequence length="180" mass="19934">MRAFALLLLALLQSPCSCAGVRGARKRARRDAEQIAAAAAAGESLDPLGYYRYSWRPPADECGTEMHADYDGTRAWNWGLDPSQHVATAAECCAKCRAHVKCNSWVCFAPDAHKHTRGECWMKDQRDPASPSVNMRGAYTSKYRARPGHHHAPPMVHWVSGTVRLKRAATNGTWSGRAVW</sequence>
<feature type="chain" id="PRO_5044292004" description="Apple domain-containing protein" evidence="1">
    <location>
        <begin position="19"/>
        <end position="180"/>
    </location>
</feature>
<dbReference type="EnsemblProtists" id="EOD41972">
    <property type="protein sequence ID" value="EOD41972"/>
    <property type="gene ID" value="EMIHUDRAFT_194609"/>
</dbReference>
<evidence type="ECO:0000256" key="1">
    <source>
        <dbReference type="SAM" id="SignalP"/>
    </source>
</evidence>
<dbReference type="eggNOG" id="ENOG502QVZR">
    <property type="taxonomic scope" value="Eukaryota"/>
</dbReference>
<dbReference type="RefSeq" id="XP_005794401.1">
    <property type="nucleotide sequence ID" value="XM_005794344.1"/>
</dbReference>
<reference evidence="2" key="2">
    <citation type="submission" date="2024-10" db="UniProtKB">
        <authorList>
            <consortium name="EnsemblProtists"/>
        </authorList>
    </citation>
    <scope>IDENTIFICATION</scope>
</reference>
<evidence type="ECO:0008006" key="4">
    <source>
        <dbReference type="Google" id="ProtNLM"/>
    </source>
</evidence>
<dbReference type="PANTHER" id="PTHR33344:SF1">
    <property type="entry name" value="OS06G0214100 PROTEIN"/>
    <property type="match status" value="1"/>
</dbReference>
<dbReference type="AlphaFoldDB" id="A0A0D3L1T7"/>
<dbReference type="GeneID" id="17287242"/>
<evidence type="ECO:0000313" key="2">
    <source>
        <dbReference type="EnsemblProtists" id="EOD41972"/>
    </source>
</evidence>
<keyword evidence="3" id="KW-1185">Reference proteome</keyword>
<feature type="signal peptide" evidence="1">
    <location>
        <begin position="1"/>
        <end position="18"/>
    </location>
</feature>
<dbReference type="PaxDb" id="2903-EOD41972"/>
<name>A0A0D3L1T7_EMIH1</name>
<proteinExistence type="predicted"/>
<accession>A0A0D3L1T7</accession>
<evidence type="ECO:0000313" key="3">
    <source>
        <dbReference type="Proteomes" id="UP000013827"/>
    </source>
</evidence>
<dbReference type="KEGG" id="ehx:EMIHUDRAFT_194609"/>